<dbReference type="SMART" id="SM00564">
    <property type="entry name" value="PQQ"/>
    <property type="match status" value="2"/>
</dbReference>
<gene>
    <name evidence="2" type="ORF">METZ01_LOCUS330132</name>
</gene>
<accession>A0A382PXC7</accession>
<reference evidence="2" key="1">
    <citation type="submission" date="2018-05" db="EMBL/GenBank/DDBJ databases">
        <authorList>
            <person name="Lanie J.A."/>
            <person name="Ng W.-L."/>
            <person name="Kazmierczak K.M."/>
            <person name="Andrzejewski T.M."/>
            <person name="Davidsen T.M."/>
            <person name="Wayne K.J."/>
            <person name="Tettelin H."/>
            <person name="Glass J.I."/>
            <person name="Rusch D."/>
            <person name="Podicherti R."/>
            <person name="Tsui H.-C.T."/>
            <person name="Winkler M.E."/>
        </authorList>
    </citation>
    <scope>NUCLEOTIDE SEQUENCE</scope>
</reference>
<evidence type="ECO:0000259" key="1">
    <source>
        <dbReference type="Pfam" id="PF01011"/>
    </source>
</evidence>
<dbReference type="AlphaFoldDB" id="A0A382PXC7"/>
<protein>
    <recommendedName>
        <fullName evidence="1">Pyrrolo-quinoline quinone repeat domain-containing protein</fullName>
    </recommendedName>
</protein>
<dbReference type="Pfam" id="PF01011">
    <property type="entry name" value="PQQ"/>
    <property type="match status" value="1"/>
</dbReference>
<feature type="domain" description="Pyrrolo-quinoline quinone repeat" evidence="1">
    <location>
        <begin position="30"/>
        <end position="188"/>
    </location>
</feature>
<dbReference type="SUPFAM" id="SSF50998">
    <property type="entry name" value="Quinoprotein alcohol dehydrogenase-like"/>
    <property type="match status" value="1"/>
</dbReference>
<organism evidence="2">
    <name type="scientific">marine metagenome</name>
    <dbReference type="NCBI Taxonomy" id="408172"/>
    <lineage>
        <taxon>unclassified sequences</taxon>
        <taxon>metagenomes</taxon>
        <taxon>ecological metagenomes</taxon>
    </lineage>
</organism>
<dbReference type="InterPro" id="IPR002372">
    <property type="entry name" value="PQQ_rpt_dom"/>
</dbReference>
<dbReference type="InterPro" id="IPR018391">
    <property type="entry name" value="PQQ_b-propeller_rpt"/>
</dbReference>
<sequence>PNVDVQHYNPGTAAHRGTTTEIGAKGTVEGILCPSHAGAKNWSPTAYNPGTKMYYIPVNEACNRALTIVADPDWDPAVRQWFLGGYPYQTFGDTDPAVQFANGRFGRWVGSVTAIDVTSGSIAWKTHTDYPQYGGLLTTGGGLVFSTYVEGKLVALDAKTGEELWEFDMGAGANAPAMTYEVEGNQMISVEVGYGGAHEQWSNDIHPELWLTKVANVLYTFGLH</sequence>
<evidence type="ECO:0000313" key="2">
    <source>
        <dbReference type="EMBL" id="SVC77278.1"/>
    </source>
</evidence>
<feature type="non-terminal residue" evidence="2">
    <location>
        <position position="1"/>
    </location>
</feature>
<proteinExistence type="predicted"/>
<name>A0A382PXC7_9ZZZZ</name>
<dbReference type="Gene3D" id="2.140.10.10">
    <property type="entry name" value="Quinoprotein alcohol dehydrogenase-like superfamily"/>
    <property type="match status" value="1"/>
</dbReference>
<dbReference type="EMBL" id="UINC01110038">
    <property type="protein sequence ID" value="SVC77278.1"/>
    <property type="molecule type" value="Genomic_DNA"/>
</dbReference>
<dbReference type="InterPro" id="IPR011047">
    <property type="entry name" value="Quinoprotein_ADH-like_sf"/>
</dbReference>